<dbReference type="EMBL" id="CP005960">
    <property type="protein sequence ID" value="AHZ69991.1"/>
    <property type="molecule type" value="Genomic_DNA"/>
</dbReference>
<accession>A0A024EBJ0</accession>
<gene>
    <name evidence="2" type="ORF">OU5_2912</name>
</gene>
<dbReference type="KEGG" id="pman:OU5_2912"/>
<sequence>MSRVSSSLLTLTGQSETPHPELTYTNPCRSEPARDCGVSFNIHID</sequence>
<evidence type="ECO:0000313" key="3">
    <source>
        <dbReference type="Proteomes" id="UP000026913"/>
    </source>
</evidence>
<feature type="compositionally biased region" description="Polar residues" evidence="1">
    <location>
        <begin position="1"/>
        <end position="28"/>
    </location>
</feature>
<protein>
    <submittedName>
        <fullName evidence="2">Uncharacterized protein</fullName>
    </submittedName>
</protein>
<feature type="region of interest" description="Disordered" evidence="1">
    <location>
        <begin position="1"/>
        <end position="29"/>
    </location>
</feature>
<dbReference type="Proteomes" id="UP000026913">
    <property type="component" value="Chromosome"/>
</dbReference>
<evidence type="ECO:0000313" key="2">
    <source>
        <dbReference type="EMBL" id="AHZ69991.1"/>
    </source>
</evidence>
<dbReference type="AlphaFoldDB" id="A0A024EBJ0"/>
<reference evidence="2 3" key="1">
    <citation type="journal article" date="2012" name="J. Bacteriol.">
        <title>Genome sequence of cold-adapted Pseudomonas mandelii strain JR-1.</title>
        <authorList>
            <person name="Jang S.H."/>
            <person name="Kim J."/>
            <person name="Kim J."/>
            <person name="Hong S."/>
            <person name="Lee C."/>
        </authorList>
    </citation>
    <scope>NUCLEOTIDE SEQUENCE [LARGE SCALE GENOMIC DNA]</scope>
    <source>
        <strain evidence="2 3">JR-1</strain>
    </source>
</reference>
<organism evidence="2 3">
    <name type="scientific">Pseudomonas mandelii JR-1</name>
    <dbReference type="NCBI Taxonomy" id="1147786"/>
    <lineage>
        <taxon>Bacteria</taxon>
        <taxon>Pseudomonadati</taxon>
        <taxon>Pseudomonadota</taxon>
        <taxon>Gammaproteobacteria</taxon>
        <taxon>Pseudomonadales</taxon>
        <taxon>Pseudomonadaceae</taxon>
        <taxon>Pseudomonas</taxon>
    </lineage>
</organism>
<name>A0A024EBJ0_9PSED</name>
<dbReference type="HOGENOM" id="CLU_3204150_0_0_6"/>
<evidence type="ECO:0000256" key="1">
    <source>
        <dbReference type="SAM" id="MobiDB-lite"/>
    </source>
</evidence>
<proteinExistence type="predicted"/>